<protein>
    <submittedName>
        <fullName evidence="2">Uncharacterized protein</fullName>
    </submittedName>
</protein>
<dbReference type="EMBL" id="WNKQ01000004">
    <property type="protein sequence ID" value="KAF5852278.1"/>
    <property type="molecule type" value="Genomic_DNA"/>
</dbReference>
<feature type="compositionally biased region" description="Basic and acidic residues" evidence="1">
    <location>
        <begin position="131"/>
        <end position="144"/>
    </location>
</feature>
<evidence type="ECO:0000313" key="3">
    <source>
        <dbReference type="Proteomes" id="UP000624244"/>
    </source>
</evidence>
<reference evidence="2" key="1">
    <citation type="submission" date="2019-11" db="EMBL/GenBank/DDBJ databases">
        <title>Bipolaris sorokiniana Genome sequencing.</title>
        <authorList>
            <person name="Wang H."/>
        </authorList>
    </citation>
    <scope>NUCLEOTIDE SEQUENCE</scope>
</reference>
<evidence type="ECO:0000313" key="2">
    <source>
        <dbReference type="EMBL" id="KAF5852278.1"/>
    </source>
</evidence>
<comment type="caution">
    <text evidence="2">The sequence shown here is derived from an EMBL/GenBank/DDBJ whole genome shotgun (WGS) entry which is preliminary data.</text>
</comment>
<feature type="region of interest" description="Disordered" evidence="1">
    <location>
        <begin position="131"/>
        <end position="193"/>
    </location>
</feature>
<dbReference type="AlphaFoldDB" id="A0A8H5ZKH1"/>
<proteinExistence type="predicted"/>
<feature type="compositionally biased region" description="Basic and acidic residues" evidence="1">
    <location>
        <begin position="170"/>
        <end position="191"/>
    </location>
</feature>
<dbReference type="Proteomes" id="UP000624244">
    <property type="component" value="Unassembled WGS sequence"/>
</dbReference>
<sequence>MPSVVDNPAVRPNQTLALQEAGGERCATVGCGLRCWVGQQKQKGGRNLRLAIPMLQCFALRIGRAPLAGWRRRWVQVGGASADRLVFEGPLVVYATASDVECPGDGRGGAGSAGGRGGWEWNWMGHRLEQERPRSSLASGERRAGAGAGAGGPGTLRRSVGPAVIWAAGHEPEEEREQKATMRPMPAREQRCATPTWTRACGVFGSLARRA</sequence>
<gene>
    <name evidence="2" type="ORF">GGP41_000956</name>
</gene>
<organism evidence="2 3">
    <name type="scientific">Cochliobolus sativus</name>
    <name type="common">Common root rot and spot blotch fungus</name>
    <name type="synonym">Bipolaris sorokiniana</name>
    <dbReference type="NCBI Taxonomy" id="45130"/>
    <lineage>
        <taxon>Eukaryota</taxon>
        <taxon>Fungi</taxon>
        <taxon>Dikarya</taxon>
        <taxon>Ascomycota</taxon>
        <taxon>Pezizomycotina</taxon>
        <taxon>Dothideomycetes</taxon>
        <taxon>Pleosporomycetidae</taxon>
        <taxon>Pleosporales</taxon>
        <taxon>Pleosporineae</taxon>
        <taxon>Pleosporaceae</taxon>
        <taxon>Bipolaris</taxon>
    </lineage>
</organism>
<evidence type="ECO:0000256" key="1">
    <source>
        <dbReference type="SAM" id="MobiDB-lite"/>
    </source>
</evidence>
<accession>A0A8H5ZKH1</accession>
<name>A0A8H5ZKH1_COCSA</name>